<reference evidence="1" key="2">
    <citation type="submission" date="2012-06" db="EMBL/GenBank/DDBJ databases">
        <authorList>
            <person name="Yu Y."/>
            <person name="Currie J."/>
            <person name="Lomeli R."/>
            <person name="Angelova A."/>
            <person name="Collura K."/>
            <person name="Wissotski M."/>
            <person name="Campos D."/>
            <person name="Kudrna D."/>
            <person name="Golser W."/>
            <person name="Ashely E."/>
            <person name="Descour A."/>
            <person name="Fernandes J."/>
            <person name="Soderlund C."/>
            <person name="Walbot V."/>
        </authorList>
    </citation>
    <scope>NUCLEOTIDE SEQUENCE</scope>
    <source>
        <strain evidence="1">B73</strain>
    </source>
</reference>
<dbReference type="EMBL" id="BT086799">
    <property type="protein sequence ID" value="ACR37152.1"/>
    <property type="molecule type" value="mRNA"/>
</dbReference>
<name>C4J7K2_MAIZE</name>
<dbReference type="AlphaFoldDB" id="C4J7K2"/>
<reference evidence="1" key="1">
    <citation type="journal article" date="2009" name="PLoS Genet.">
        <title>Sequencing, mapping, and analysis of 27,455 maize full-length cDNAs.</title>
        <authorList>
            <person name="Soderlund C."/>
            <person name="Descour A."/>
            <person name="Kudrna D."/>
            <person name="Bomhoff M."/>
            <person name="Boyd L."/>
            <person name="Currie J."/>
            <person name="Angelova A."/>
            <person name="Collura K."/>
            <person name="Wissotski M."/>
            <person name="Ashley E."/>
            <person name="Morrow D."/>
            <person name="Fernandes J."/>
            <person name="Walbot V."/>
            <person name="Yu Y."/>
        </authorList>
    </citation>
    <scope>NUCLEOTIDE SEQUENCE</scope>
    <source>
        <strain evidence="1">B73</strain>
    </source>
</reference>
<organism evidence="1">
    <name type="scientific">Zea mays</name>
    <name type="common">Maize</name>
    <dbReference type="NCBI Taxonomy" id="4577"/>
    <lineage>
        <taxon>Eukaryota</taxon>
        <taxon>Viridiplantae</taxon>
        <taxon>Streptophyta</taxon>
        <taxon>Embryophyta</taxon>
        <taxon>Tracheophyta</taxon>
        <taxon>Spermatophyta</taxon>
        <taxon>Magnoliopsida</taxon>
        <taxon>Liliopsida</taxon>
        <taxon>Poales</taxon>
        <taxon>Poaceae</taxon>
        <taxon>PACMAD clade</taxon>
        <taxon>Panicoideae</taxon>
        <taxon>Andropogonodae</taxon>
        <taxon>Andropogoneae</taxon>
        <taxon>Tripsacinae</taxon>
        <taxon>Zea</taxon>
    </lineage>
</organism>
<proteinExistence type="evidence at transcript level"/>
<accession>C4J7K2</accession>
<evidence type="ECO:0000313" key="1">
    <source>
        <dbReference type="EMBL" id="ACR37152.1"/>
    </source>
</evidence>
<sequence length="71" mass="7891">MRSRYSVEPPPCYSLLSLLALRGLEPAGLLLRIWWPGVGGRNPRAPFQQLFAGVVLVRDHLDEAQAVLLLP</sequence>
<protein>
    <submittedName>
        <fullName evidence="1">Uncharacterized protein</fullName>
    </submittedName>
</protein>